<keyword evidence="1" id="KW-0472">Membrane</keyword>
<reference evidence="2 3" key="1">
    <citation type="submission" date="2022-10" db="EMBL/GenBank/DDBJ databases">
        <title>Defluviimonas sp. nov., isolated from ocean surface sediments.</title>
        <authorList>
            <person name="He W."/>
            <person name="Wang L."/>
            <person name="Zhang D.-F."/>
        </authorList>
    </citation>
    <scope>NUCLEOTIDE SEQUENCE [LARGE SCALE GENOMIC DNA]</scope>
    <source>
        <strain evidence="2 3">WL0050</strain>
    </source>
</reference>
<keyword evidence="1" id="KW-0812">Transmembrane</keyword>
<dbReference type="InterPro" id="IPR022472">
    <property type="entry name" value="VPLPA-CTERM"/>
</dbReference>
<dbReference type="RefSeq" id="WP_263741008.1">
    <property type="nucleotide sequence ID" value="NZ_JAOWKZ010000004.1"/>
</dbReference>
<keyword evidence="1" id="KW-1133">Transmembrane helix</keyword>
<sequence length="206" mass="20972">MAGASTASANVIDFTDASTGTSGSILNGTVTWTMDASGYLNNSQSFDGNSTPSGTGLSFETDGYGVGMRDDEITTVSTNNFEWIRVTFSAPVLVDAIYFLDLFQARDGSSQEIGIASINGGHPIISLYASDIAGSGAAGFVGASFAAIAVTEIFFTVLSSNDNLGFADGALAGISFVAPIPLPAAGFMLLGGLGGLAAVRRRRKAA</sequence>
<organism evidence="2 3">
    <name type="scientific">Albidovulum litorale</name>
    <dbReference type="NCBI Taxonomy" id="2984134"/>
    <lineage>
        <taxon>Bacteria</taxon>
        <taxon>Pseudomonadati</taxon>
        <taxon>Pseudomonadota</taxon>
        <taxon>Alphaproteobacteria</taxon>
        <taxon>Rhodobacterales</taxon>
        <taxon>Paracoccaceae</taxon>
        <taxon>Albidovulum</taxon>
    </lineage>
</organism>
<dbReference type="Proteomes" id="UP001652564">
    <property type="component" value="Unassembled WGS sequence"/>
</dbReference>
<gene>
    <name evidence="2" type="ORF">OEZ71_15860</name>
</gene>
<accession>A0ABT2ZS54</accession>
<keyword evidence="3" id="KW-1185">Reference proteome</keyword>
<comment type="caution">
    <text evidence="2">The sequence shown here is derived from an EMBL/GenBank/DDBJ whole genome shotgun (WGS) entry which is preliminary data.</text>
</comment>
<protein>
    <submittedName>
        <fullName evidence="2">VPLPA-CTERM sorting domain-containing protein</fullName>
    </submittedName>
</protein>
<dbReference type="EMBL" id="JAOWKZ010000004">
    <property type="protein sequence ID" value="MCV2873775.1"/>
    <property type="molecule type" value="Genomic_DNA"/>
</dbReference>
<evidence type="ECO:0000313" key="2">
    <source>
        <dbReference type="EMBL" id="MCV2873775.1"/>
    </source>
</evidence>
<feature type="transmembrane region" description="Helical" evidence="1">
    <location>
        <begin position="137"/>
        <end position="158"/>
    </location>
</feature>
<feature type="transmembrane region" description="Helical" evidence="1">
    <location>
        <begin position="170"/>
        <end position="199"/>
    </location>
</feature>
<evidence type="ECO:0000256" key="1">
    <source>
        <dbReference type="SAM" id="Phobius"/>
    </source>
</evidence>
<proteinExistence type="predicted"/>
<name>A0ABT2ZS54_9RHOB</name>
<dbReference type="NCBIfam" id="TIGR03370">
    <property type="entry name" value="VPLPA-CTERM"/>
    <property type="match status" value="1"/>
</dbReference>
<evidence type="ECO:0000313" key="3">
    <source>
        <dbReference type="Proteomes" id="UP001652564"/>
    </source>
</evidence>